<protein>
    <recommendedName>
        <fullName evidence="4">Bacteriocin</fullName>
    </recommendedName>
</protein>
<proteinExistence type="predicted"/>
<keyword evidence="1" id="KW-0472">Membrane</keyword>
<organism evidence="2 3">
    <name type="scientific">Pseudoalteromonas issachenkonii</name>
    <dbReference type="NCBI Taxonomy" id="152297"/>
    <lineage>
        <taxon>Bacteria</taxon>
        <taxon>Pseudomonadati</taxon>
        <taxon>Pseudomonadota</taxon>
        <taxon>Gammaproteobacteria</taxon>
        <taxon>Alteromonadales</taxon>
        <taxon>Pseudoalteromonadaceae</taxon>
        <taxon>Pseudoalteromonas</taxon>
    </lineage>
</organism>
<keyword evidence="3" id="KW-1185">Reference proteome</keyword>
<keyword evidence="1" id="KW-1133">Transmembrane helix</keyword>
<keyword evidence="1" id="KW-0812">Transmembrane</keyword>
<dbReference type="RefSeq" id="WP_013463768.1">
    <property type="nucleotide sequence ID" value="NZ_CP011030.1"/>
</dbReference>
<reference evidence="2 3" key="1">
    <citation type="submission" date="2015-06" db="EMBL/GenBank/DDBJ databases">
        <authorList>
            <person name="Xie B.-B."/>
            <person name="Rong J.-C."/>
            <person name="Qin Q.-L."/>
            <person name="Zhang Y.-Z."/>
        </authorList>
    </citation>
    <scope>NUCLEOTIDE SEQUENCE [LARGE SCALE GENOMIC DNA]</scope>
    <source>
        <strain evidence="2 3">KMM 3549</strain>
    </source>
</reference>
<evidence type="ECO:0000313" key="2">
    <source>
        <dbReference type="EMBL" id="ATC89221.1"/>
    </source>
</evidence>
<evidence type="ECO:0000256" key="1">
    <source>
        <dbReference type="SAM" id="Phobius"/>
    </source>
</evidence>
<name>A0ABM6MZ57_9GAMM</name>
<dbReference type="Proteomes" id="UP000217258">
    <property type="component" value="Chromosome I"/>
</dbReference>
<dbReference type="EMBL" id="CP011030">
    <property type="protein sequence ID" value="ATC89221.1"/>
    <property type="molecule type" value="Genomic_DNA"/>
</dbReference>
<gene>
    <name evidence="2" type="ORF">PISS_a0148</name>
</gene>
<accession>A0ABM6MZ57</accession>
<evidence type="ECO:0000313" key="3">
    <source>
        <dbReference type="Proteomes" id="UP000217258"/>
    </source>
</evidence>
<feature type="transmembrane region" description="Helical" evidence="1">
    <location>
        <begin position="40"/>
        <end position="62"/>
    </location>
</feature>
<evidence type="ECO:0008006" key="4">
    <source>
        <dbReference type="Google" id="ProtNLM"/>
    </source>
</evidence>
<sequence length="65" mass="6391">MRELNVKEIQEVNGGGRSLGATGLIGGAGAWGAAFVTTSALAGAMFMTGGLVLVAAGAAYYASQK</sequence>